<dbReference type="OrthoDB" id="2507450at2759"/>
<sequence length="163" mass="16825">MPRSPLLAAATAALGILLLAASPDGALAGSPYAALSGFELGFAPRLFVRQLADLQSFTGALGGEAAPAIVDSGDPVRPFQVEEDTFTDFASAAQRTCDRQFNACAEIANSENNNGDFTVPDCDDQKNECNAAQQNAVVQDFASAGVNLGPDPADPAFDLICDA</sequence>
<feature type="signal peptide" evidence="1">
    <location>
        <begin position="1"/>
        <end position="28"/>
    </location>
</feature>
<evidence type="ECO:0000313" key="2">
    <source>
        <dbReference type="EMBL" id="KAF2461735.1"/>
    </source>
</evidence>
<dbReference type="Proteomes" id="UP000799766">
    <property type="component" value="Unassembled WGS sequence"/>
</dbReference>
<keyword evidence="1" id="KW-0732">Signal</keyword>
<feature type="chain" id="PRO_5025504370" evidence="1">
    <location>
        <begin position="29"/>
        <end position="163"/>
    </location>
</feature>
<proteinExistence type="predicted"/>
<reference evidence="2" key="1">
    <citation type="journal article" date="2020" name="Stud. Mycol.">
        <title>101 Dothideomycetes genomes: a test case for predicting lifestyles and emergence of pathogens.</title>
        <authorList>
            <person name="Haridas S."/>
            <person name="Albert R."/>
            <person name="Binder M."/>
            <person name="Bloem J."/>
            <person name="Labutti K."/>
            <person name="Salamov A."/>
            <person name="Andreopoulos B."/>
            <person name="Baker S."/>
            <person name="Barry K."/>
            <person name="Bills G."/>
            <person name="Bluhm B."/>
            <person name="Cannon C."/>
            <person name="Castanera R."/>
            <person name="Culley D."/>
            <person name="Daum C."/>
            <person name="Ezra D."/>
            <person name="Gonzalez J."/>
            <person name="Henrissat B."/>
            <person name="Kuo A."/>
            <person name="Liang C."/>
            <person name="Lipzen A."/>
            <person name="Lutzoni F."/>
            <person name="Magnuson J."/>
            <person name="Mondo S."/>
            <person name="Nolan M."/>
            <person name="Ohm R."/>
            <person name="Pangilinan J."/>
            <person name="Park H.-J."/>
            <person name="Ramirez L."/>
            <person name="Alfaro M."/>
            <person name="Sun H."/>
            <person name="Tritt A."/>
            <person name="Yoshinaga Y."/>
            <person name="Zwiers L.-H."/>
            <person name="Turgeon B."/>
            <person name="Goodwin S."/>
            <person name="Spatafora J."/>
            <person name="Crous P."/>
            <person name="Grigoriev I."/>
        </authorList>
    </citation>
    <scope>NUCLEOTIDE SEQUENCE</scope>
    <source>
        <strain evidence="2">ATCC 16933</strain>
    </source>
</reference>
<evidence type="ECO:0000256" key="1">
    <source>
        <dbReference type="SAM" id="SignalP"/>
    </source>
</evidence>
<accession>A0A6A6PCM4</accession>
<protein>
    <submittedName>
        <fullName evidence="2">Uncharacterized protein</fullName>
    </submittedName>
</protein>
<gene>
    <name evidence="2" type="ORF">BDY21DRAFT_368886</name>
</gene>
<dbReference type="AlphaFoldDB" id="A0A6A6PCM4"/>
<dbReference type="EMBL" id="MU001671">
    <property type="protein sequence ID" value="KAF2461735.1"/>
    <property type="molecule type" value="Genomic_DNA"/>
</dbReference>
<evidence type="ECO:0000313" key="3">
    <source>
        <dbReference type="Proteomes" id="UP000799766"/>
    </source>
</evidence>
<name>A0A6A6PCM4_9PEZI</name>
<organism evidence="2 3">
    <name type="scientific">Lineolata rhizophorae</name>
    <dbReference type="NCBI Taxonomy" id="578093"/>
    <lineage>
        <taxon>Eukaryota</taxon>
        <taxon>Fungi</taxon>
        <taxon>Dikarya</taxon>
        <taxon>Ascomycota</taxon>
        <taxon>Pezizomycotina</taxon>
        <taxon>Dothideomycetes</taxon>
        <taxon>Dothideomycetes incertae sedis</taxon>
        <taxon>Lineolatales</taxon>
        <taxon>Lineolataceae</taxon>
        <taxon>Lineolata</taxon>
    </lineage>
</organism>
<keyword evidence="3" id="KW-1185">Reference proteome</keyword>